<evidence type="ECO:0000259" key="12">
    <source>
        <dbReference type="PROSITE" id="PS50011"/>
    </source>
</evidence>
<dbReference type="EC" id="2.7.11.1" evidence="1"/>
<comment type="catalytic activity">
    <reaction evidence="8">
        <text>L-seryl-[protein] + ATP = O-phospho-L-seryl-[protein] + ADP + H(+)</text>
        <dbReference type="Rhea" id="RHEA:17989"/>
        <dbReference type="Rhea" id="RHEA-COMP:9863"/>
        <dbReference type="Rhea" id="RHEA-COMP:11604"/>
        <dbReference type="ChEBI" id="CHEBI:15378"/>
        <dbReference type="ChEBI" id="CHEBI:29999"/>
        <dbReference type="ChEBI" id="CHEBI:30616"/>
        <dbReference type="ChEBI" id="CHEBI:83421"/>
        <dbReference type="ChEBI" id="CHEBI:456216"/>
        <dbReference type="EC" id="2.7.11.1"/>
    </reaction>
</comment>
<keyword evidence="14" id="KW-1185">Reference proteome</keyword>
<dbReference type="CDD" id="cd00060">
    <property type="entry name" value="FHA"/>
    <property type="match status" value="1"/>
</dbReference>
<dbReference type="CDD" id="cd14014">
    <property type="entry name" value="STKc_PknB_like"/>
    <property type="match status" value="1"/>
</dbReference>
<dbReference type="GO" id="GO:0004674">
    <property type="term" value="F:protein serine/threonine kinase activity"/>
    <property type="evidence" value="ECO:0007669"/>
    <property type="project" value="UniProtKB-KW"/>
</dbReference>
<dbReference type="Gene3D" id="3.30.200.20">
    <property type="entry name" value="Phosphorylase Kinase, domain 1"/>
    <property type="match status" value="1"/>
</dbReference>
<dbReference type="RefSeq" id="WP_027840617.1">
    <property type="nucleotide sequence ID" value="NZ_LMTZ01000098.1"/>
</dbReference>
<dbReference type="Pfam" id="PF00498">
    <property type="entry name" value="FHA"/>
    <property type="match status" value="1"/>
</dbReference>
<dbReference type="Pfam" id="PF00069">
    <property type="entry name" value="Pkinase"/>
    <property type="match status" value="1"/>
</dbReference>
<evidence type="ECO:0000256" key="5">
    <source>
        <dbReference type="ARBA" id="ARBA00022777"/>
    </source>
</evidence>
<dbReference type="InterPro" id="IPR008984">
    <property type="entry name" value="SMAD_FHA_dom_sf"/>
</dbReference>
<evidence type="ECO:0000256" key="9">
    <source>
        <dbReference type="PROSITE-ProRule" id="PRU10141"/>
    </source>
</evidence>
<feature type="binding site" evidence="9">
    <location>
        <position position="41"/>
    </location>
    <ligand>
        <name>ATP</name>
        <dbReference type="ChEBI" id="CHEBI:30616"/>
    </ligand>
</feature>
<dbReference type="InterPro" id="IPR011009">
    <property type="entry name" value="Kinase-like_dom_sf"/>
</dbReference>
<evidence type="ECO:0000313" key="13">
    <source>
        <dbReference type="EMBL" id="KST66268.1"/>
    </source>
</evidence>
<dbReference type="OrthoDB" id="468998at2"/>
<dbReference type="GO" id="GO:0005524">
    <property type="term" value="F:ATP binding"/>
    <property type="evidence" value="ECO:0007669"/>
    <property type="project" value="UniProtKB-UniRule"/>
</dbReference>
<dbReference type="AlphaFoldDB" id="A0A0V7ZNZ1"/>
<sequence>MIGNLVAGHYKVIKVLGSGGFGQTYLVEDTLLSGNPRCVLKHLKPSSTESKVLETSRILFEKEADTLEKLGSHDRIPKLLDYFEEEQQFYLVQEFIPGHTLNLELPKGLRWTEGEIIEMLVEILEILEFVHSQGVIHRDLKPANLIRRSSDKKIVLIDFGAIKQIQSQTSIYRQPRVTISVGTPGYMPSEQIRRLPRSSSDIYALGMIAVQALTGLYPGELEDDPNTGEILWQHLTSVSPDLAEILTKMTRYHFKERYQKVTEVLEALRKLEDFQSRNHLEKALAASSLYELKLGWEESQAEKSCLILENQDSKQPGKIRIGRNSHECDIVLSEPTVSGVHAEIFFHSQKQQFFLRNLRQTNPPVIDGQLLLAGEIPLTEGSCVRLGRQNLKVDAITLKRFPNRPNSFLIQPEADPSHIETEIEQKQEEFVSTQEEPVAKTLPPQKVSNQSPIDKAFLLPNNWLIQFLFGKIKFLTGAGGVAIASAIALLGLFRAESFERNLAKQNSISRQWYMCRVVAPTGGKFSIKLRPQPHTEVDGFKQLSEGDKVMFMQVQGDFVQVKLTDGTQGWVFWDQIQPCKRNSQ</sequence>
<proteinExistence type="predicted"/>
<dbReference type="Gene3D" id="2.60.200.20">
    <property type="match status" value="1"/>
</dbReference>
<evidence type="ECO:0000313" key="14">
    <source>
        <dbReference type="Proteomes" id="UP000053372"/>
    </source>
</evidence>
<dbReference type="PROSITE" id="PS50011">
    <property type="entry name" value="PROTEIN_KINASE_DOM"/>
    <property type="match status" value="1"/>
</dbReference>
<dbReference type="PANTHER" id="PTHR24363:SF0">
    <property type="entry name" value="SERINE_THREONINE KINASE LIKE DOMAIN CONTAINING 1"/>
    <property type="match status" value="1"/>
</dbReference>
<dbReference type="InterPro" id="IPR000719">
    <property type="entry name" value="Prot_kinase_dom"/>
</dbReference>
<reference evidence="13 14" key="1">
    <citation type="journal article" date="2015" name="Genome Announc.">
        <title>Draft Genome of the Euendolithic (true boring) Cyanobacterium Mastigocoleus testarum strain BC008.</title>
        <authorList>
            <person name="Guida B.S."/>
            <person name="Garcia-Pichel F."/>
        </authorList>
    </citation>
    <scope>NUCLEOTIDE SEQUENCE [LARGE SCALE GENOMIC DNA]</scope>
    <source>
        <strain evidence="13 14">BC008</strain>
    </source>
</reference>
<feature type="domain" description="Protein kinase" evidence="12">
    <location>
        <begin position="10"/>
        <end position="269"/>
    </location>
</feature>
<dbReference type="SUPFAM" id="SSF49879">
    <property type="entry name" value="SMAD/FHA domain"/>
    <property type="match status" value="1"/>
</dbReference>
<dbReference type="Proteomes" id="UP000053372">
    <property type="component" value="Unassembled WGS sequence"/>
</dbReference>
<name>A0A0V7ZNZ1_9CYAN</name>
<dbReference type="PANTHER" id="PTHR24363">
    <property type="entry name" value="SERINE/THREONINE PROTEIN KINASE"/>
    <property type="match status" value="1"/>
</dbReference>
<evidence type="ECO:0000256" key="2">
    <source>
        <dbReference type="ARBA" id="ARBA00022527"/>
    </source>
</evidence>
<feature type="domain" description="FHA" evidence="11">
    <location>
        <begin position="319"/>
        <end position="371"/>
    </location>
</feature>
<dbReference type="Gene3D" id="2.30.30.40">
    <property type="entry name" value="SH3 Domains"/>
    <property type="match status" value="1"/>
</dbReference>
<feature type="transmembrane region" description="Helical" evidence="10">
    <location>
        <begin position="474"/>
        <end position="493"/>
    </location>
</feature>
<dbReference type="SMART" id="SM00220">
    <property type="entry name" value="S_TKc"/>
    <property type="match status" value="1"/>
</dbReference>
<comment type="caution">
    <text evidence="13">The sequence shown here is derived from an EMBL/GenBank/DDBJ whole genome shotgun (WGS) entry which is preliminary data.</text>
</comment>
<keyword evidence="4 9" id="KW-0547">Nucleotide-binding</keyword>
<evidence type="ECO:0000256" key="8">
    <source>
        <dbReference type="ARBA" id="ARBA00048679"/>
    </source>
</evidence>
<organism evidence="13 14">
    <name type="scientific">Mastigocoleus testarum BC008</name>
    <dbReference type="NCBI Taxonomy" id="371196"/>
    <lineage>
        <taxon>Bacteria</taxon>
        <taxon>Bacillati</taxon>
        <taxon>Cyanobacteriota</taxon>
        <taxon>Cyanophyceae</taxon>
        <taxon>Nostocales</taxon>
        <taxon>Hapalosiphonaceae</taxon>
        <taxon>Mastigocoleus</taxon>
    </lineage>
</organism>
<evidence type="ECO:0000256" key="7">
    <source>
        <dbReference type="ARBA" id="ARBA00047899"/>
    </source>
</evidence>
<gene>
    <name evidence="13" type="ORF">BC008_25195</name>
</gene>
<keyword evidence="5 13" id="KW-0418">Kinase</keyword>
<evidence type="ECO:0000259" key="11">
    <source>
        <dbReference type="PROSITE" id="PS50006"/>
    </source>
</evidence>
<dbReference type="EMBL" id="LMTZ01000098">
    <property type="protein sequence ID" value="KST66268.1"/>
    <property type="molecule type" value="Genomic_DNA"/>
</dbReference>
<dbReference type="SMART" id="SM00240">
    <property type="entry name" value="FHA"/>
    <property type="match status" value="1"/>
</dbReference>
<evidence type="ECO:0000256" key="4">
    <source>
        <dbReference type="ARBA" id="ARBA00022741"/>
    </source>
</evidence>
<protein>
    <recommendedName>
        <fullName evidence="1">non-specific serine/threonine protein kinase</fullName>
        <ecNumber evidence="1">2.7.11.1</ecNumber>
    </recommendedName>
</protein>
<evidence type="ECO:0000256" key="3">
    <source>
        <dbReference type="ARBA" id="ARBA00022679"/>
    </source>
</evidence>
<keyword evidence="10" id="KW-0812">Transmembrane</keyword>
<dbReference type="SUPFAM" id="SSF56112">
    <property type="entry name" value="Protein kinase-like (PK-like)"/>
    <property type="match status" value="1"/>
</dbReference>
<keyword evidence="6 9" id="KW-0067">ATP-binding</keyword>
<dbReference type="InterPro" id="IPR017441">
    <property type="entry name" value="Protein_kinase_ATP_BS"/>
</dbReference>
<keyword evidence="10" id="KW-1133">Transmembrane helix</keyword>
<keyword evidence="2 13" id="KW-0723">Serine/threonine-protein kinase</keyword>
<dbReference type="Gene3D" id="1.10.510.10">
    <property type="entry name" value="Transferase(Phosphotransferase) domain 1"/>
    <property type="match status" value="1"/>
</dbReference>
<evidence type="ECO:0000256" key="6">
    <source>
        <dbReference type="ARBA" id="ARBA00022840"/>
    </source>
</evidence>
<dbReference type="PROSITE" id="PS00107">
    <property type="entry name" value="PROTEIN_KINASE_ATP"/>
    <property type="match status" value="1"/>
</dbReference>
<evidence type="ECO:0000256" key="10">
    <source>
        <dbReference type="SAM" id="Phobius"/>
    </source>
</evidence>
<accession>A0A0V7ZNZ1</accession>
<evidence type="ECO:0000256" key="1">
    <source>
        <dbReference type="ARBA" id="ARBA00012513"/>
    </source>
</evidence>
<keyword evidence="3" id="KW-0808">Transferase</keyword>
<dbReference type="PROSITE" id="PS50006">
    <property type="entry name" value="FHA_DOMAIN"/>
    <property type="match status" value="1"/>
</dbReference>
<comment type="catalytic activity">
    <reaction evidence="7">
        <text>L-threonyl-[protein] + ATP = O-phospho-L-threonyl-[protein] + ADP + H(+)</text>
        <dbReference type="Rhea" id="RHEA:46608"/>
        <dbReference type="Rhea" id="RHEA-COMP:11060"/>
        <dbReference type="Rhea" id="RHEA-COMP:11605"/>
        <dbReference type="ChEBI" id="CHEBI:15378"/>
        <dbReference type="ChEBI" id="CHEBI:30013"/>
        <dbReference type="ChEBI" id="CHEBI:30616"/>
        <dbReference type="ChEBI" id="CHEBI:61977"/>
        <dbReference type="ChEBI" id="CHEBI:456216"/>
        <dbReference type="EC" id="2.7.11.1"/>
    </reaction>
</comment>
<dbReference type="InterPro" id="IPR000253">
    <property type="entry name" value="FHA_dom"/>
</dbReference>
<keyword evidence="10" id="KW-0472">Membrane</keyword>